<name>A0ABT8KRI1_9BACT</name>
<evidence type="ECO:0000256" key="1">
    <source>
        <dbReference type="ARBA" id="ARBA00004071"/>
    </source>
</evidence>
<dbReference type="InterPro" id="IPR000933">
    <property type="entry name" value="Glyco_hydro_29"/>
</dbReference>
<evidence type="ECO:0000256" key="4">
    <source>
        <dbReference type="ARBA" id="ARBA00022729"/>
    </source>
</evidence>
<evidence type="ECO:0000313" key="8">
    <source>
        <dbReference type="EMBL" id="MDN5202814.1"/>
    </source>
</evidence>
<dbReference type="SUPFAM" id="SSF51445">
    <property type="entry name" value="(Trans)glycosidases"/>
    <property type="match status" value="1"/>
</dbReference>
<dbReference type="InterPro" id="IPR057739">
    <property type="entry name" value="Glyco_hydro_29_N"/>
</dbReference>
<dbReference type="RefSeq" id="WP_346752835.1">
    <property type="nucleotide sequence ID" value="NZ_JAUJEA010000005.1"/>
</dbReference>
<dbReference type="PANTHER" id="PTHR10030">
    <property type="entry name" value="ALPHA-L-FUCOSIDASE"/>
    <property type="match status" value="1"/>
</dbReference>
<accession>A0ABT8KRI1</accession>
<dbReference type="EC" id="3.2.1.51" evidence="3"/>
<dbReference type="SMART" id="SM00812">
    <property type="entry name" value="Alpha_L_fucos"/>
    <property type="match status" value="1"/>
</dbReference>
<dbReference type="PANTHER" id="PTHR10030:SF37">
    <property type="entry name" value="ALPHA-L-FUCOSIDASE-RELATED"/>
    <property type="match status" value="1"/>
</dbReference>
<keyword evidence="9" id="KW-1185">Reference proteome</keyword>
<comment type="function">
    <text evidence="1">Alpha-L-fucosidase is responsible for hydrolyzing the alpha-1,6-linked fucose joined to the reducing-end N-acetylglucosamine of the carbohydrate moieties of glycoproteins.</text>
</comment>
<keyword evidence="6" id="KW-0326">Glycosidase</keyword>
<dbReference type="EMBL" id="JAUJEA010000005">
    <property type="protein sequence ID" value="MDN5202814.1"/>
    <property type="molecule type" value="Genomic_DNA"/>
</dbReference>
<dbReference type="PRINTS" id="PR00741">
    <property type="entry name" value="GLHYDRLASE29"/>
</dbReference>
<evidence type="ECO:0000256" key="2">
    <source>
        <dbReference type="ARBA" id="ARBA00007951"/>
    </source>
</evidence>
<protein>
    <recommendedName>
        <fullName evidence="3">alpha-L-fucosidase</fullName>
        <ecNumber evidence="3">3.2.1.51</ecNumber>
    </recommendedName>
</protein>
<comment type="caution">
    <text evidence="8">The sequence shown here is derived from an EMBL/GenBank/DDBJ whole genome shotgun (WGS) entry which is preliminary data.</text>
</comment>
<dbReference type="Gene3D" id="3.20.20.80">
    <property type="entry name" value="Glycosidases"/>
    <property type="match status" value="1"/>
</dbReference>
<organism evidence="8 9">
    <name type="scientific">Splendidivirga corallicola</name>
    <dbReference type="NCBI Taxonomy" id="3051826"/>
    <lineage>
        <taxon>Bacteria</taxon>
        <taxon>Pseudomonadati</taxon>
        <taxon>Bacteroidota</taxon>
        <taxon>Cytophagia</taxon>
        <taxon>Cytophagales</taxon>
        <taxon>Splendidivirgaceae</taxon>
        <taxon>Splendidivirga</taxon>
    </lineage>
</organism>
<keyword evidence="4" id="KW-0732">Signal</keyword>
<sequence>MKSSSIVIALVLFILTISNCQKRDIEPEEQKEQEFNPNLESLGPWQPPQWFEDAVLGFYIHWGPYSVPGFAFLDPSERVDSGIWYGGCMYEPDGSLGCYEFHKENYGDPCDFGYHDLLPLFKAENWDPDRWASLYKHAGADFAGVCAEHGDGFPMWDTKYDSYNVMNHGPKRDVLGEMFAAARRQGMKTIATIHEHPGSIYANAKELCPESANDPQYKDLYELSSSEELYNKVIELVDNYQPNQLWFETAEIYGEQRWADFVSHYYTAAQNWESGAVITQKSRASNLLSHTALDIEGGEFPGGIWEWRGETEPQQQRWQKDVPIGNYWAYAEGVGCRPVNMLVDGIVDRISKNGVTLLNMAPKADGTFPQEQIDCLQELGNWMQVNKEALYAAKPAHFVEGGIDIWSNGTFRFMEKGNYLYAVDLGNVWPTDRGFADYEDSTKPTAPIKIKGAVPIPGSVIRMLGSDEDLSWHMEGSDLVIDELPQSLPGDYAWSFKIQISE</sequence>
<dbReference type="Gene3D" id="2.60.40.1180">
    <property type="entry name" value="Golgi alpha-mannosidase II"/>
    <property type="match status" value="1"/>
</dbReference>
<evidence type="ECO:0000259" key="7">
    <source>
        <dbReference type="Pfam" id="PF01120"/>
    </source>
</evidence>
<comment type="similarity">
    <text evidence="2">Belongs to the glycosyl hydrolase 29 family.</text>
</comment>
<proteinExistence type="inferred from homology"/>
<evidence type="ECO:0000313" key="9">
    <source>
        <dbReference type="Proteomes" id="UP001172082"/>
    </source>
</evidence>
<keyword evidence="5" id="KW-0378">Hydrolase</keyword>
<evidence type="ECO:0000256" key="6">
    <source>
        <dbReference type="ARBA" id="ARBA00023295"/>
    </source>
</evidence>
<evidence type="ECO:0000256" key="5">
    <source>
        <dbReference type="ARBA" id="ARBA00022801"/>
    </source>
</evidence>
<dbReference type="InterPro" id="IPR013780">
    <property type="entry name" value="Glyco_hydro_b"/>
</dbReference>
<evidence type="ECO:0000256" key="3">
    <source>
        <dbReference type="ARBA" id="ARBA00012662"/>
    </source>
</evidence>
<reference evidence="8" key="1">
    <citation type="submission" date="2023-06" db="EMBL/GenBank/DDBJ databases">
        <title>Genomic of Parafulvivirga corallium.</title>
        <authorList>
            <person name="Wang G."/>
        </authorList>
    </citation>
    <scope>NUCLEOTIDE SEQUENCE</scope>
    <source>
        <strain evidence="8">BMA10</strain>
    </source>
</reference>
<dbReference type="Proteomes" id="UP001172082">
    <property type="component" value="Unassembled WGS sequence"/>
</dbReference>
<feature type="domain" description="Glycoside hydrolase family 29 N-terminal" evidence="7">
    <location>
        <begin position="28"/>
        <end position="388"/>
    </location>
</feature>
<dbReference type="InterPro" id="IPR017853">
    <property type="entry name" value="GH"/>
</dbReference>
<gene>
    <name evidence="8" type="ORF">QQ008_15600</name>
</gene>
<dbReference type="Pfam" id="PF01120">
    <property type="entry name" value="Alpha_L_fucos"/>
    <property type="match status" value="1"/>
</dbReference>
<dbReference type="InterPro" id="IPR016286">
    <property type="entry name" value="FUC_metazoa-typ"/>
</dbReference>